<reference evidence="1" key="1">
    <citation type="submission" date="2020-02" db="EMBL/GenBank/DDBJ databases">
        <authorList>
            <person name="Shen X.-R."/>
            <person name="Zhang Y.-X."/>
        </authorList>
    </citation>
    <scope>NUCLEOTIDE SEQUENCE</scope>
    <source>
        <strain evidence="1">SYP-B3998</strain>
    </source>
</reference>
<dbReference type="EMBL" id="JAAIKC010000001">
    <property type="protein sequence ID" value="NEW05246.1"/>
    <property type="molecule type" value="Genomic_DNA"/>
</dbReference>
<proteinExistence type="predicted"/>
<gene>
    <name evidence="1" type="ORF">GK047_04325</name>
</gene>
<dbReference type="RefSeq" id="WP_163941661.1">
    <property type="nucleotide sequence ID" value="NZ_JAAIKC010000001.1"/>
</dbReference>
<name>A0A6G3ZSQ6_9BACL</name>
<comment type="caution">
    <text evidence="1">The sequence shown here is derived from an EMBL/GenBank/DDBJ whole genome shotgun (WGS) entry which is preliminary data.</text>
</comment>
<evidence type="ECO:0000313" key="1">
    <source>
        <dbReference type="EMBL" id="NEW05246.1"/>
    </source>
</evidence>
<protein>
    <submittedName>
        <fullName evidence="1">Uncharacterized protein</fullName>
    </submittedName>
</protein>
<accession>A0A6G3ZSQ6</accession>
<dbReference type="AlphaFoldDB" id="A0A6G3ZSQ6"/>
<organism evidence="1">
    <name type="scientific">Paenibacillus sp. SYP-B3998</name>
    <dbReference type="NCBI Taxonomy" id="2678564"/>
    <lineage>
        <taxon>Bacteria</taxon>
        <taxon>Bacillati</taxon>
        <taxon>Bacillota</taxon>
        <taxon>Bacilli</taxon>
        <taxon>Bacillales</taxon>
        <taxon>Paenibacillaceae</taxon>
        <taxon>Paenibacillus</taxon>
    </lineage>
</organism>
<sequence>MAELIPALPEQLYTALQREKFVLLNSAFILIEPESPNLYDIRAAEQADGQVLMRKKP</sequence>